<dbReference type="Gene3D" id="3.40.50.12780">
    <property type="entry name" value="N-terminal domain of ligase-like"/>
    <property type="match status" value="2"/>
</dbReference>
<dbReference type="PANTHER" id="PTHR43272">
    <property type="entry name" value="LONG-CHAIN-FATTY-ACID--COA LIGASE"/>
    <property type="match status" value="1"/>
</dbReference>
<dbReference type="PANTHER" id="PTHR43272:SF33">
    <property type="entry name" value="AMP-BINDING DOMAIN-CONTAINING PROTEIN-RELATED"/>
    <property type="match status" value="1"/>
</dbReference>
<dbReference type="OrthoDB" id="9803968at2"/>
<protein>
    <submittedName>
        <fullName evidence="5">Long-chain-fatty-acid--CoA ligase</fullName>
        <ecNumber evidence="5">6.2.1.3</ecNumber>
    </submittedName>
</protein>
<dbReference type="GO" id="GO:0005524">
    <property type="term" value="F:ATP binding"/>
    <property type="evidence" value="ECO:0007669"/>
    <property type="project" value="UniProtKB-KW"/>
</dbReference>
<name>A0A1R4KD48_9ACTN</name>
<evidence type="ECO:0000313" key="5">
    <source>
        <dbReference type="EMBL" id="SJN42178.1"/>
    </source>
</evidence>
<dbReference type="Pfam" id="PF23562">
    <property type="entry name" value="AMP-binding_C_3"/>
    <property type="match status" value="1"/>
</dbReference>
<gene>
    <name evidence="5" type="ORF">FM114_13370</name>
</gene>
<dbReference type="EC" id="6.2.1.3" evidence="5"/>
<proteinExistence type="predicted"/>
<comment type="catalytic activity">
    <reaction evidence="3">
        <text>a long-chain fatty acid + ATP + CoA = a long-chain fatty acyl-CoA + AMP + diphosphate</text>
        <dbReference type="Rhea" id="RHEA:15421"/>
        <dbReference type="ChEBI" id="CHEBI:30616"/>
        <dbReference type="ChEBI" id="CHEBI:33019"/>
        <dbReference type="ChEBI" id="CHEBI:57287"/>
        <dbReference type="ChEBI" id="CHEBI:57560"/>
        <dbReference type="ChEBI" id="CHEBI:83139"/>
        <dbReference type="ChEBI" id="CHEBI:456215"/>
        <dbReference type="EC" id="6.2.1.3"/>
    </reaction>
    <physiologicalReaction direction="left-to-right" evidence="3">
        <dbReference type="Rhea" id="RHEA:15422"/>
    </physiologicalReaction>
</comment>
<dbReference type="Gene3D" id="3.30.300.30">
    <property type="match status" value="1"/>
</dbReference>
<dbReference type="Pfam" id="PF00501">
    <property type="entry name" value="AMP-binding"/>
    <property type="match status" value="1"/>
</dbReference>
<dbReference type="SUPFAM" id="SSF56801">
    <property type="entry name" value="Acetyl-CoA synthetase-like"/>
    <property type="match status" value="1"/>
</dbReference>
<keyword evidence="1" id="KW-0547">Nucleotide-binding</keyword>
<dbReference type="InterPro" id="IPR042099">
    <property type="entry name" value="ANL_N_sf"/>
</dbReference>
<evidence type="ECO:0000259" key="4">
    <source>
        <dbReference type="Pfam" id="PF00501"/>
    </source>
</evidence>
<organism evidence="5 6">
    <name type="scientific">Luteococcus japonicus LSP_Lj1</name>
    <dbReference type="NCBI Taxonomy" id="1255658"/>
    <lineage>
        <taxon>Bacteria</taxon>
        <taxon>Bacillati</taxon>
        <taxon>Actinomycetota</taxon>
        <taxon>Actinomycetes</taxon>
        <taxon>Propionibacteriales</taxon>
        <taxon>Propionibacteriaceae</taxon>
        <taxon>Luteococcus</taxon>
    </lineage>
</organism>
<accession>A0A1R4KD48</accession>
<keyword evidence="6" id="KW-1185">Reference proteome</keyword>
<evidence type="ECO:0000256" key="3">
    <source>
        <dbReference type="ARBA" id="ARBA00024484"/>
    </source>
</evidence>
<dbReference type="CDD" id="cd05907">
    <property type="entry name" value="VL_LC_FACS_like"/>
    <property type="match status" value="1"/>
</dbReference>
<dbReference type="STRING" id="1255658.FM114_13370"/>
<dbReference type="InterPro" id="IPR000873">
    <property type="entry name" value="AMP-dep_synth/lig_dom"/>
</dbReference>
<dbReference type="AlphaFoldDB" id="A0A1R4KD48"/>
<dbReference type="GO" id="GO:0016020">
    <property type="term" value="C:membrane"/>
    <property type="evidence" value="ECO:0007669"/>
    <property type="project" value="TreeGrafter"/>
</dbReference>
<dbReference type="EMBL" id="FUKQ01000047">
    <property type="protein sequence ID" value="SJN42178.1"/>
    <property type="molecule type" value="Genomic_DNA"/>
</dbReference>
<evidence type="ECO:0000256" key="1">
    <source>
        <dbReference type="ARBA" id="ARBA00022741"/>
    </source>
</evidence>
<keyword evidence="5" id="KW-0436">Ligase</keyword>
<feature type="domain" description="AMP-dependent synthetase/ligase" evidence="4">
    <location>
        <begin position="21"/>
        <end position="432"/>
    </location>
</feature>
<dbReference type="PROSITE" id="PS00455">
    <property type="entry name" value="AMP_BINDING"/>
    <property type="match status" value="1"/>
</dbReference>
<dbReference type="Proteomes" id="UP000188342">
    <property type="component" value="Unassembled WGS sequence"/>
</dbReference>
<evidence type="ECO:0000256" key="2">
    <source>
        <dbReference type="ARBA" id="ARBA00022840"/>
    </source>
</evidence>
<evidence type="ECO:0000313" key="6">
    <source>
        <dbReference type="Proteomes" id="UP000188342"/>
    </source>
</evidence>
<sequence length="617" mass="67347">MAPRPSYQLQATDHLARQFRATVERGGRRVATRVKVDGVWQEQSFAELDRQVRRVAAALVAAGVARGDRVAILGNNWPQWTCIDLACCTIGAVSVPIYPSSTTDQVRHILRDSGSRIIFVENQKLAARAREAAADEDLLDTVVGFSAAEGLLGLEDFAATATASADRDALDALDAQVEQRLAAASPDDLLTLVYTSGTTGAPKGVMLQHKAFTAQTVGITDGFHPAPDDHSLCFLPLSHAFERGWTFFVLAHGCATSYVPNPKTVAEMLVEVRPTMMMSVPKLYEKVISTAREKVAGDPTRERILDWALRVGGQCQRAYRKGRTPALYWRAQLPLVDKLVLSSIREAMGGNKSYLGCGGAPLRREVEEFFSAVGLLMIQGYGMTEAAPLMAYNPPRAFKFGTCGPVTPGGELAIGEGGEILYRGPNLMTGYWKDPEATAAAIDENGWLHTGDAGYLDLDGYLVITDRLKDIIVTANGKNIAPQPIEAMLLADPLFEHAVVLGDNRPCLTLLVKPSLPHLAEVAEKRGISHTSPAELLENSELVDEVCQRVATLTEALPHHEQVRELRLLLEDFTLENGLLTPTLKVKRREVEKRFGEVIDDMYAKIAERRRGGSADK</sequence>
<reference evidence="5 6" key="1">
    <citation type="submission" date="2017-02" db="EMBL/GenBank/DDBJ databases">
        <authorList>
            <person name="Peterson S.W."/>
        </authorList>
    </citation>
    <scope>NUCLEOTIDE SEQUENCE [LARGE SCALE GENOMIC DNA]</scope>
    <source>
        <strain evidence="5 6">LSP_Lj1</strain>
    </source>
</reference>
<dbReference type="InterPro" id="IPR045851">
    <property type="entry name" value="AMP-bd_C_sf"/>
</dbReference>
<dbReference type="InterPro" id="IPR020845">
    <property type="entry name" value="AMP-binding_CS"/>
</dbReference>
<keyword evidence="2" id="KW-0067">ATP-binding</keyword>
<dbReference type="RefSeq" id="WP_094765621.1">
    <property type="nucleotide sequence ID" value="NZ_FUKQ01000047.1"/>
</dbReference>
<dbReference type="GO" id="GO:0004467">
    <property type="term" value="F:long-chain fatty acid-CoA ligase activity"/>
    <property type="evidence" value="ECO:0007669"/>
    <property type="project" value="UniProtKB-EC"/>
</dbReference>